<comment type="subcellular location">
    <subcellularLocation>
        <location evidence="1">Nucleus</location>
    </subcellularLocation>
</comment>
<reference evidence="7 8" key="2">
    <citation type="journal article" date="2008" name="Nature">
        <title>The Phaeodactylum genome reveals the evolutionary history of diatom genomes.</title>
        <authorList>
            <person name="Bowler C."/>
            <person name="Allen A.E."/>
            <person name="Badger J.H."/>
            <person name="Grimwood J."/>
            <person name="Jabbari K."/>
            <person name="Kuo A."/>
            <person name="Maheswari U."/>
            <person name="Martens C."/>
            <person name="Maumus F."/>
            <person name="Otillar R.P."/>
            <person name="Rayko E."/>
            <person name="Salamov A."/>
            <person name="Vandepoele K."/>
            <person name="Beszteri B."/>
            <person name="Gruber A."/>
            <person name="Heijde M."/>
            <person name="Katinka M."/>
            <person name="Mock T."/>
            <person name="Valentin K."/>
            <person name="Verret F."/>
            <person name="Berges J.A."/>
            <person name="Brownlee C."/>
            <person name="Cadoret J.P."/>
            <person name="Chiovitti A."/>
            <person name="Choi C.J."/>
            <person name="Coesel S."/>
            <person name="De Martino A."/>
            <person name="Detter J.C."/>
            <person name="Durkin C."/>
            <person name="Falciatore A."/>
            <person name="Fournet J."/>
            <person name="Haruta M."/>
            <person name="Huysman M.J."/>
            <person name="Jenkins B.D."/>
            <person name="Jiroutova K."/>
            <person name="Jorgensen R.E."/>
            <person name="Joubert Y."/>
            <person name="Kaplan A."/>
            <person name="Kroger N."/>
            <person name="Kroth P.G."/>
            <person name="La Roche J."/>
            <person name="Lindquist E."/>
            <person name="Lommer M."/>
            <person name="Martin-Jezequel V."/>
            <person name="Lopez P.J."/>
            <person name="Lucas S."/>
            <person name="Mangogna M."/>
            <person name="McGinnis K."/>
            <person name="Medlin L.K."/>
            <person name="Montsant A."/>
            <person name="Oudot-Le Secq M.P."/>
            <person name="Napoli C."/>
            <person name="Obornik M."/>
            <person name="Parker M.S."/>
            <person name="Petit J.L."/>
            <person name="Porcel B.M."/>
            <person name="Poulsen N."/>
            <person name="Robison M."/>
            <person name="Rychlewski L."/>
            <person name="Rynearson T.A."/>
            <person name="Schmutz J."/>
            <person name="Shapiro H."/>
            <person name="Siaut M."/>
            <person name="Stanley M."/>
            <person name="Sussman M.R."/>
            <person name="Taylor A.R."/>
            <person name="Vardi A."/>
            <person name="von Dassow P."/>
            <person name="Vyverman W."/>
            <person name="Willis A."/>
            <person name="Wyrwicz L.S."/>
            <person name="Rokhsar D.S."/>
            <person name="Weissenbach J."/>
            <person name="Armbrust E.V."/>
            <person name="Green B.R."/>
            <person name="Van de Peer Y."/>
            <person name="Grigoriev I.V."/>
        </authorList>
    </citation>
    <scope>NUCLEOTIDE SEQUENCE [LARGE SCALE GENOMIC DNA]</scope>
    <source>
        <strain evidence="7 8">CCMP1335</strain>
    </source>
</reference>
<name>B8C678_THAPS</name>
<comment type="similarity">
    <text evidence="4">Belongs to the HSF family.</text>
</comment>
<feature type="compositionally biased region" description="Low complexity" evidence="5">
    <location>
        <begin position="34"/>
        <end position="44"/>
    </location>
</feature>
<feature type="region of interest" description="Disordered" evidence="5">
    <location>
        <begin position="1"/>
        <end position="47"/>
    </location>
</feature>
<dbReference type="EMBL" id="CM000643">
    <property type="protein sequence ID" value="EED91633.1"/>
    <property type="molecule type" value="Genomic_DNA"/>
</dbReference>
<dbReference type="InterPro" id="IPR036390">
    <property type="entry name" value="WH_DNA-bd_sf"/>
</dbReference>
<feature type="domain" description="HSF-type DNA-binding" evidence="6">
    <location>
        <begin position="44"/>
        <end position="143"/>
    </location>
</feature>
<reference evidence="7 8" key="1">
    <citation type="journal article" date="2004" name="Science">
        <title>The genome of the diatom Thalassiosira pseudonana: ecology, evolution, and metabolism.</title>
        <authorList>
            <person name="Armbrust E.V."/>
            <person name="Berges J.A."/>
            <person name="Bowler C."/>
            <person name="Green B.R."/>
            <person name="Martinez D."/>
            <person name="Putnam N.H."/>
            <person name="Zhou S."/>
            <person name="Allen A.E."/>
            <person name="Apt K.E."/>
            <person name="Bechner M."/>
            <person name="Brzezinski M.A."/>
            <person name="Chaal B.K."/>
            <person name="Chiovitti A."/>
            <person name="Davis A.K."/>
            <person name="Demarest M.S."/>
            <person name="Detter J.C."/>
            <person name="Glavina T."/>
            <person name="Goodstein D."/>
            <person name="Hadi M.Z."/>
            <person name="Hellsten U."/>
            <person name="Hildebrand M."/>
            <person name="Jenkins B.D."/>
            <person name="Jurka J."/>
            <person name="Kapitonov V.V."/>
            <person name="Kroger N."/>
            <person name="Lau W.W."/>
            <person name="Lane T.W."/>
            <person name="Larimer F.W."/>
            <person name="Lippmeier J.C."/>
            <person name="Lucas S."/>
            <person name="Medina M."/>
            <person name="Montsant A."/>
            <person name="Obornik M."/>
            <person name="Parker M.S."/>
            <person name="Palenik B."/>
            <person name="Pazour G.J."/>
            <person name="Richardson P.M."/>
            <person name="Rynearson T.A."/>
            <person name="Saito M.A."/>
            <person name="Schwartz D.C."/>
            <person name="Thamatrakoln K."/>
            <person name="Valentin K."/>
            <person name="Vardi A."/>
            <person name="Wilkerson F.P."/>
            <person name="Rokhsar D.S."/>
        </authorList>
    </citation>
    <scope>NUCLEOTIDE SEQUENCE [LARGE SCALE GENOMIC DNA]</scope>
    <source>
        <strain evidence="7 8">CCMP1335</strain>
    </source>
</reference>
<feature type="region of interest" description="Disordered" evidence="5">
    <location>
        <begin position="225"/>
        <end position="265"/>
    </location>
</feature>
<gene>
    <name evidence="7" type="primary">HSF4</name>
    <name evidence="7" type="ORF">THAPSDRAFT_23188</name>
</gene>
<feature type="compositionally biased region" description="Basic and acidic residues" evidence="5">
    <location>
        <begin position="153"/>
        <end position="167"/>
    </location>
</feature>
<keyword evidence="3" id="KW-0539">Nucleus</keyword>
<feature type="compositionally biased region" description="Polar residues" evidence="5">
    <location>
        <begin position="24"/>
        <end position="33"/>
    </location>
</feature>
<accession>B8C678</accession>
<dbReference type="AlphaFoldDB" id="B8C678"/>
<dbReference type="SUPFAM" id="SSF46785">
    <property type="entry name" value="Winged helix' DNA-binding domain"/>
    <property type="match status" value="1"/>
</dbReference>
<dbReference type="PRINTS" id="PR00056">
    <property type="entry name" value="HSFDOMAIN"/>
</dbReference>
<evidence type="ECO:0000313" key="8">
    <source>
        <dbReference type="Proteomes" id="UP000001449"/>
    </source>
</evidence>
<keyword evidence="8" id="KW-1185">Reference proteome</keyword>
<evidence type="ECO:0000256" key="3">
    <source>
        <dbReference type="ARBA" id="ARBA00023242"/>
    </source>
</evidence>
<keyword evidence="2" id="KW-0238">DNA-binding</keyword>
<feature type="compositionally biased region" description="Basic and acidic residues" evidence="5">
    <location>
        <begin position="177"/>
        <end position="188"/>
    </location>
</feature>
<dbReference type="InParanoid" id="B8C678"/>
<dbReference type="FunFam" id="1.10.10.10:FF:001617">
    <property type="entry name" value="Uncharacterized protein"/>
    <property type="match status" value="1"/>
</dbReference>
<evidence type="ECO:0000313" key="7">
    <source>
        <dbReference type="EMBL" id="EED91633.1"/>
    </source>
</evidence>
<proteinExistence type="inferred from homology"/>
<evidence type="ECO:0000259" key="6">
    <source>
        <dbReference type="SMART" id="SM00415"/>
    </source>
</evidence>
<organism evidence="7 8">
    <name type="scientific">Thalassiosira pseudonana</name>
    <name type="common">Marine diatom</name>
    <name type="synonym">Cyclotella nana</name>
    <dbReference type="NCBI Taxonomy" id="35128"/>
    <lineage>
        <taxon>Eukaryota</taxon>
        <taxon>Sar</taxon>
        <taxon>Stramenopiles</taxon>
        <taxon>Ochrophyta</taxon>
        <taxon>Bacillariophyta</taxon>
        <taxon>Coscinodiscophyceae</taxon>
        <taxon>Thalassiosirophycidae</taxon>
        <taxon>Thalassiosirales</taxon>
        <taxon>Thalassiosiraceae</taxon>
        <taxon>Thalassiosira</taxon>
    </lineage>
</organism>
<dbReference type="SMART" id="SM00415">
    <property type="entry name" value="HSF"/>
    <property type="match status" value="1"/>
</dbReference>
<dbReference type="InterPro" id="IPR000232">
    <property type="entry name" value="HSF_DNA-bd"/>
</dbReference>
<dbReference type="KEGG" id="tps:THAPSDRAFT_23188"/>
<dbReference type="GO" id="GO:0005634">
    <property type="term" value="C:nucleus"/>
    <property type="evidence" value="ECO:0007669"/>
    <property type="project" value="UniProtKB-SubCell"/>
</dbReference>
<evidence type="ECO:0000256" key="5">
    <source>
        <dbReference type="SAM" id="MobiDB-lite"/>
    </source>
</evidence>
<dbReference type="InterPro" id="IPR036388">
    <property type="entry name" value="WH-like_DNA-bd_sf"/>
</dbReference>
<dbReference type="Pfam" id="PF00447">
    <property type="entry name" value="HSF_DNA-bind"/>
    <property type="match status" value="1"/>
</dbReference>
<evidence type="ECO:0000256" key="4">
    <source>
        <dbReference type="RuleBase" id="RU004020"/>
    </source>
</evidence>
<dbReference type="GO" id="GO:0003700">
    <property type="term" value="F:DNA-binding transcription factor activity"/>
    <property type="evidence" value="ECO:0007669"/>
    <property type="project" value="InterPro"/>
</dbReference>
<evidence type="ECO:0000256" key="2">
    <source>
        <dbReference type="ARBA" id="ARBA00023125"/>
    </source>
</evidence>
<evidence type="ECO:0000256" key="1">
    <source>
        <dbReference type="ARBA" id="ARBA00004123"/>
    </source>
</evidence>
<feature type="compositionally biased region" description="Low complexity" evidence="5">
    <location>
        <begin position="1"/>
        <end position="13"/>
    </location>
</feature>
<dbReference type="eggNOG" id="KOG0627">
    <property type="taxonomic scope" value="Eukaryota"/>
</dbReference>
<dbReference type="PANTHER" id="PTHR10015:SF206">
    <property type="entry name" value="HSF-TYPE DNA-BINDING DOMAIN-CONTAINING PROTEIN"/>
    <property type="match status" value="1"/>
</dbReference>
<dbReference type="PaxDb" id="35128-Thaps23188"/>
<dbReference type="PANTHER" id="PTHR10015">
    <property type="entry name" value="HEAT SHOCK TRANSCRIPTION FACTOR"/>
    <property type="match status" value="1"/>
</dbReference>
<dbReference type="GO" id="GO:0043565">
    <property type="term" value="F:sequence-specific DNA binding"/>
    <property type="evidence" value="ECO:0007669"/>
    <property type="project" value="InterPro"/>
</dbReference>
<feature type="region of interest" description="Disordered" evidence="5">
    <location>
        <begin position="273"/>
        <end position="292"/>
    </location>
</feature>
<dbReference type="Proteomes" id="UP000001449">
    <property type="component" value="Chromosome 6"/>
</dbReference>
<dbReference type="HOGENOM" id="CLU_732600_0_0_1"/>
<dbReference type="Gene3D" id="1.10.10.10">
    <property type="entry name" value="Winged helix-like DNA-binding domain superfamily/Winged helix DNA-binding domain"/>
    <property type="match status" value="1"/>
</dbReference>
<dbReference type="RefSeq" id="XP_002291526.1">
    <property type="nucleotide sequence ID" value="XM_002291490.1"/>
</dbReference>
<protein>
    <recommendedName>
        <fullName evidence="6">HSF-type DNA-binding domain-containing protein</fullName>
    </recommendedName>
</protein>
<dbReference type="STRING" id="35128.B8C678"/>
<feature type="region of interest" description="Disordered" evidence="5">
    <location>
        <begin position="141"/>
        <end position="191"/>
    </location>
</feature>
<feature type="compositionally biased region" description="Polar residues" evidence="5">
    <location>
        <begin position="249"/>
        <end position="259"/>
    </location>
</feature>
<dbReference type="GeneID" id="7442413"/>
<sequence length="378" mass="42137">MMSGAPSSLAHALPPLPADGDGGTETSNKSTKASSFNVSSPSSSADTFPAKTHSLITHLTTADQQVASFSSDGKSFNVYDQAAFAQKYLPQYFKHSNWGSFVRQLNLYGFTSSRLKENNDVVVWSHSCFHRDRTELIPQIKRSKKTKTAYSTRADHVPRSPRIDGHTSEGGSSSPHSHGEDEHYHSSDGYRMAPTDQQWLQSEFATLKQQNSFLEQKLDMLINLTLKQQPPQSEEERHQQRGLKRRRTSAFNASETRSSADLFAPNPIHRSSARFFNSGESRAEGSAGGSDKDDSFKSFIDVMLADGSENGECKTMDDYSQAGSSQGEYHYQRYPHVAYSGDTNRVYLNPQTCYYPNHNHASPHEVFPMPPQDQYQGG</sequence>